<evidence type="ECO:0000256" key="2">
    <source>
        <dbReference type="SAM" id="SignalP"/>
    </source>
</evidence>
<dbReference type="Proteomes" id="UP001412067">
    <property type="component" value="Unassembled WGS sequence"/>
</dbReference>
<keyword evidence="2" id="KW-0732">Signal</keyword>
<evidence type="ECO:0000313" key="3">
    <source>
        <dbReference type="EMBL" id="KAK8953093.1"/>
    </source>
</evidence>
<evidence type="ECO:0000256" key="1">
    <source>
        <dbReference type="SAM" id="MobiDB-lite"/>
    </source>
</evidence>
<dbReference type="PANTHER" id="PTHR48152:SF3">
    <property type="entry name" value="DUF946 FAMILY PROTEIN (DUF946)"/>
    <property type="match status" value="1"/>
</dbReference>
<evidence type="ECO:0000313" key="4">
    <source>
        <dbReference type="Proteomes" id="UP001412067"/>
    </source>
</evidence>
<dbReference type="EMBL" id="JBBWWR010000014">
    <property type="protein sequence ID" value="KAK8953093.1"/>
    <property type="molecule type" value="Genomic_DNA"/>
</dbReference>
<name>A0ABR2LW78_9ASPA</name>
<dbReference type="Pfam" id="PF06101">
    <property type="entry name" value="Vps62"/>
    <property type="match status" value="1"/>
</dbReference>
<dbReference type="InterPro" id="IPR009291">
    <property type="entry name" value="Vps62"/>
</dbReference>
<protein>
    <submittedName>
        <fullName evidence="3">Uncharacterized protein</fullName>
    </submittedName>
</protein>
<comment type="caution">
    <text evidence="3">The sequence shown here is derived from an EMBL/GenBank/DDBJ whole genome shotgun (WGS) entry which is preliminary data.</text>
</comment>
<gene>
    <name evidence="3" type="ORF">KSP40_PGU001979</name>
</gene>
<organism evidence="3 4">
    <name type="scientific">Platanthera guangdongensis</name>
    <dbReference type="NCBI Taxonomy" id="2320717"/>
    <lineage>
        <taxon>Eukaryota</taxon>
        <taxon>Viridiplantae</taxon>
        <taxon>Streptophyta</taxon>
        <taxon>Embryophyta</taxon>
        <taxon>Tracheophyta</taxon>
        <taxon>Spermatophyta</taxon>
        <taxon>Magnoliopsida</taxon>
        <taxon>Liliopsida</taxon>
        <taxon>Asparagales</taxon>
        <taxon>Orchidaceae</taxon>
        <taxon>Orchidoideae</taxon>
        <taxon>Orchideae</taxon>
        <taxon>Orchidinae</taxon>
        <taxon>Platanthera</taxon>
    </lineage>
</organism>
<proteinExistence type="predicted"/>
<sequence length="493" mass="53747">MASQGILMLFFSFLCCHGLKSTEVPGDQFGKGVIRTSDIELREVSTFTRIWSPGLLPAGGATFYSPSSLPPASSPRIPRPTTQSQSIAPPRPHRPRHFPFVLPFPRRPRRLHPPLLHQLLSLSPLLASTSSSRLHPRRPPHHLLPAKALLSAIRCVRDDLLDPCQAGGGQIWSTTSSGHQFTVHLPDSLGTFLARAAPGGGGALPMACFKTNALTLAATMPNLTQITAMIQTHAPWFHFHPDEPYLPSSVSWFFNNGALLYTNATPNSHVRIDPDGDILPQGGANDGTYWLDLPVDPSSQQFVKAGNLSSAKAYIHVKPVTSIASTDIVFWLFYPFNGAGKAKVEFVNIGLGRLGEHVGDWEHVTQRFSNFDGELKQMYFSQHSSGSWVDAADLEYDAGGSRPAAYATLHGHAFYPKAGLVLKGEVQKGVGLMDLTAKGGPAMDAADGADVVSAEYLGVEEPPWLQYMREWGPKLTYDEAKELERAMRFLPGN</sequence>
<keyword evidence="4" id="KW-1185">Reference proteome</keyword>
<dbReference type="PANTHER" id="PTHR48152">
    <property type="entry name" value="F1C9.34 PROTEIN"/>
    <property type="match status" value="1"/>
</dbReference>
<reference evidence="3 4" key="1">
    <citation type="journal article" date="2022" name="Nat. Plants">
        <title>Genomes of leafy and leafless Platanthera orchids illuminate the evolution of mycoheterotrophy.</title>
        <authorList>
            <person name="Li M.H."/>
            <person name="Liu K.W."/>
            <person name="Li Z."/>
            <person name="Lu H.C."/>
            <person name="Ye Q.L."/>
            <person name="Zhang D."/>
            <person name="Wang J.Y."/>
            <person name="Li Y.F."/>
            <person name="Zhong Z.M."/>
            <person name="Liu X."/>
            <person name="Yu X."/>
            <person name="Liu D.K."/>
            <person name="Tu X.D."/>
            <person name="Liu B."/>
            <person name="Hao Y."/>
            <person name="Liao X.Y."/>
            <person name="Jiang Y.T."/>
            <person name="Sun W.H."/>
            <person name="Chen J."/>
            <person name="Chen Y.Q."/>
            <person name="Ai Y."/>
            <person name="Zhai J.W."/>
            <person name="Wu S.S."/>
            <person name="Zhou Z."/>
            <person name="Hsiao Y.Y."/>
            <person name="Wu W.L."/>
            <person name="Chen Y.Y."/>
            <person name="Lin Y.F."/>
            <person name="Hsu J.L."/>
            <person name="Li C.Y."/>
            <person name="Wang Z.W."/>
            <person name="Zhao X."/>
            <person name="Zhong W.Y."/>
            <person name="Ma X.K."/>
            <person name="Ma L."/>
            <person name="Huang J."/>
            <person name="Chen G.Z."/>
            <person name="Huang M.Z."/>
            <person name="Huang L."/>
            <person name="Peng D.H."/>
            <person name="Luo Y.B."/>
            <person name="Zou S.Q."/>
            <person name="Chen S.P."/>
            <person name="Lan S."/>
            <person name="Tsai W.C."/>
            <person name="Van de Peer Y."/>
            <person name="Liu Z.J."/>
        </authorList>
    </citation>
    <scope>NUCLEOTIDE SEQUENCE [LARGE SCALE GENOMIC DNA]</scope>
    <source>
        <strain evidence="3">Lor288</strain>
    </source>
</reference>
<feature type="signal peptide" evidence="2">
    <location>
        <begin position="1"/>
        <end position="21"/>
    </location>
</feature>
<feature type="chain" id="PRO_5046306412" evidence="2">
    <location>
        <begin position="22"/>
        <end position="493"/>
    </location>
</feature>
<accession>A0ABR2LW78</accession>
<feature type="region of interest" description="Disordered" evidence="1">
    <location>
        <begin position="67"/>
        <end position="95"/>
    </location>
</feature>